<comment type="caution">
    <text evidence="1">The sequence shown here is derived from an EMBL/GenBank/DDBJ whole genome shotgun (WGS) entry which is preliminary data.</text>
</comment>
<proteinExistence type="predicted"/>
<sequence>MNQPINILLQTTIERTDNDWHIGRFSMLQEYLASLRDVDGHPLFRVTARDRDSVDAPDPVLSTLDQSIYDELWLFAVDVGNGLSDEDRAGILRFRARGGGILLTRDHMDLGCSVCTLGPLGAAHVFHTHNIDADPPPPDDLGTPQILWPNFHSGANGGVQRVDAQLPAHPVMLDADSENGTVMYLPSHPHEGAVLAPTSGSAARVIATGTSLASGQRFNIAVAFERSDSDGPAIAQSTFHHFADYNWDPHRGSPDFVSEAPVYALPGDSKAMASVHRYVRNAALWLAGRDT</sequence>
<organism evidence="1 2">
    <name type="scientific">Povalibacter uvarum</name>
    <dbReference type="NCBI Taxonomy" id="732238"/>
    <lineage>
        <taxon>Bacteria</taxon>
        <taxon>Pseudomonadati</taxon>
        <taxon>Pseudomonadota</taxon>
        <taxon>Gammaproteobacteria</taxon>
        <taxon>Steroidobacterales</taxon>
        <taxon>Steroidobacteraceae</taxon>
        <taxon>Povalibacter</taxon>
    </lineage>
</organism>
<reference evidence="1 2" key="1">
    <citation type="submission" date="2020-08" db="EMBL/GenBank/DDBJ databases">
        <title>Genomic Encyclopedia of Type Strains, Phase IV (KMG-IV): sequencing the most valuable type-strain genomes for metagenomic binning, comparative biology and taxonomic classification.</title>
        <authorList>
            <person name="Goeker M."/>
        </authorList>
    </citation>
    <scope>NUCLEOTIDE SEQUENCE [LARGE SCALE GENOMIC DNA]</scope>
    <source>
        <strain evidence="1 2">DSM 26723</strain>
    </source>
</reference>
<dbReference type="EMBL" id="JACHHZ010000003">
    <property type="protein sequence ID" value="MBB6093988.1"/>
    <property type="molecule type" value="Genomic_DNA"/>
</dbReference>
<dbReference type="RefSeq" id="WP_221304204.1">
    <property type="nucleotide sequence ID" value="NZ_JACHHZ010000003.1"/>
</dbReference>
<evidence type="ECO:0000313" key="2">
    <source>
        <dbReference type="Proteomes" id="UP000588068"/>
    </source>
</evidence>
<protein>
    <submittedName>
        <fullName evidence="1">Uncharacterized protein</fullName>
    </submittedName>
</protein>
<keyword evidence="2" id="KW-1185">Reference proteome</keyword>
<dbReference type="Proteomes" id="UP000588068">
    <property type="component" value="Unassembled WGS sequence"/>
</dbReference>
<dbReference type="AlphaFoldDB" id="A0A841HPD5"/>
<name>A0A841HPD5_9GAMM</name>
<accession>A0A841HPD5</accession>
<gene>
    <name evidence="1" type="ORF">HNQ60_002869</name>
</gene>
<evidence type="ECO:0000313" key="1">
    <source>
        <dbReference type="EMBL" id="MBB6093988.1"/>
    </source>
</evidence>